<comment type="caution">
    <text evidence="3">The sequence shown here is derived from an EMBL/GenBank/DDBJ whole genome shotgun (WGS) entry which is preliminary data.</text>
</comment>
<feature type="compositionally biased region" description="Low complexity" evidence="1">
    <location>
        <begin position="61"/>
        <end position="75"/>
    </location>
</feature>
<organism evidence="3 4">
    <name type="scientific">Xanthomonas perforans</name>
    <dbReference type="NCBI Taxonomy" id="442694"/>
    <lineage>
        <taxon>Bacteria</taxon>
        <taxon>Pseudomonadati</taxon>
        <taxon>Pseudomonadota</taxon>
        <taxon>Gammaproteobacteria</taxon>
        <taxon>Lysobacterales</taxon>
        <taxon>Lysobacteraceae</taxon>
        <taxon>Xanthomonas</taxon>
    </lineage>
</organism>
<evidence type="ECO:0000256" key="2">
    <source>
        <dbReference type="SAM" id="Phobius"/>
    </source>
</evidence>
<gene>
    <name evidence="3" type="ORF">G3W61_26180</name>
</gene>
<sequence>VFLGAGILVSVVVTLLAVFGLGTGIAGGIMVGTALMLAAMFFSSVVFTFRDCFEPPEKWTAHTAAEAADGTPADASGRTGSEPPAP</sequence>
<protein>
    <submittedName>
        <fullName evidence="3">Uncharacterized protein</fullName>
    </submittedName>
</protein>
<name>A0A7X5SAZ9_XANPE</name>
<evidence type="ECO:0000313" key="3">
    <source>
        <dbReference type="EMBL" id="NEL79713.1"/>
    </source>
</evidence>
<feature type="transmembrane region" description="Helical" evidence="2">
    <location>
        <begin position="31"/>
        <end position="49"/>
    </location>
</feature>
<keyword evidence="2" id="KW-1133">Transmembrane helix</keyword>
<feature type="non-terminal residue" evidence="3">
    <location>
        <position position="1"/>
    </location>
</feature>
<feature type="transmembrane region" description="Helical" evidence="2">
    <location>
        <begin position="7"/>
        <end position="25"/>
    </location>
</feature>
<evidence type="ECO:0000313" key="4">
    <source>
        <dbReference type="Proteomes" id="UP000471082"/>
    </source>
</evidence>
<dbReference type="Proteomes" id="UP000471082">
    <property type="component" value="Unassembled WGS sequence"/>
</dbReference>
<proteinExistence type="predicted"/>
<reference evidence="3 4" key="1">
    <citation type="submission" date="2019-11" db="EMBL/GenBank/DDBJ databases">
        <title>Genome-resolved metagenomics to study the prevalence of co-infection and intraspecific heterogeneity among plant pathogen metapopulations.</title>
        <authorList>
            <person name="Newberry E."/>
            <person name="Bhandari R."/>
            <person name="Kemble J."/>
            <person name="Sikora E."/>
            <person name="Potnis N."/>
        </authorList>
    </citation>
    <scope>NUCLEOTIDE SEQUENCE [LARGE SCALE GENOMIC DNA]</scope>
    <source>
        <strain evidence="3">Xp_Tom_Tuscaloosa_18b</strain>
    </source>
</reference>
<feature type="region of interest" description="Disordered" evidence="1">
    <location>
        <begin position="61"/>
        <end position="86"/>
    </location>
</feature>
<accession>A0A7X5SAZ9</accession>
<dbReference type="AlphaFoldDB" id="A0A7X5SAZ9"/>
<keyword evidence="2" id="KW-0472">Membrane</keyword>
<dbReference type="EMBL" id="JAAGYU010000886">
    <property type="protein sequence ID" value="NEL79713.1"/>
    <property type="molecule type" value="Genomic_DNA"/>
</dbReference>
<keyword evidence="2" id="KW-0812">Transmembrane</keyword>
<evidence type="ECO:0000256" key="1">
    <source>
        <dbReference type="SAM" id="MobiDB-lite"/>
    </source>
</evidence>